<organism evidence="2 3">
    <name type="scientific">Portunus trituberculatus</name>
    <name type="common">Swimming crab</name>
    <name type="synonym">Neptunus trituberculatus</name>
    <dbReference type="NCBI Taxonomy" id="210409"/>
    <lineage>
        <taxon>Eukaryota</taxon>
        <taxon>Metazoa</taxon>
        <taxon>Ecdysozoa</taxon>
        <taxon>Arthropoda</taxon>
        <taxon>Crustacea</taxon>
        <taxon>Multicrustacea</taxon>
        <taxon>Malacostraca</taxon>
        <taxon>Eumalacostraca</taxon>
        <taxon>Eucarida</taxon>
        <taxon>Decapoda</taxon>
        <taxon>Pleocyemata</taxon>
        <taxon>Brachyura</taxon>
        <taxon>Eubrachyura</taxon>
        <taxon>Portunoidea</taxon>
        <taxon>Portunidae</taxon>
        <taxon>Portuninae</taxon>
        <taxon>Portunus</taxon>
    </lineage>
</organism>
<name>A0A5B7CKM0_PORTR</name>
<evidence type="ECO:0000313" key="2">
    <source>
        <dbReference type="EMBL" id="MPC08916.1"/>
    </source>
</evidence>
<dbReference type="EMBL" id="VSRR010000048">
    <property type="protein sequence ID" value="MPC08916.1"/>
    <property type="molecule type" value="Genomic_DNA"/>
</dbReference>
<feature type="compositionally biased region" description="Polar residues" evidence="1">
    <location>
        <begin position="134"/>
        <end position="148"/>
    </location>
</feature>
<proteinExistence type="predicted"/>
<reference evidence="2 3" key="1">
    <citation type="submission" date="2019-05" db="EMBL/GenBank/DDBJ databases">
        <title>Another draft genome of Portunus trituberculatus and its Hox gene families provides insights of decapod evolution.</title>
        <authorList>
            <person name="Jeong J.-H."/>
            <person name="Song I."/>
            <person name="Kim S."/>
            <person name="Choi T."/>
            <person name="Kim D."/>
            <person name="Ryu S."/>
            <person name="Kim W."/>
        </authorList>
    </citation>
    <scope>NUCLEOTIDE SEQUENCE [LARGE SCALE GENOMIC DNA]</scope>
    <source>
        <tissue evidence="2">Muscle</tissue>
    </source>
</reference>
<accession>A0A5B7CKM0</accession>
<protein>
    <submittedName>
        <fullName evidence="2">Uncharacterized protein</fullName>
    </submittedName>
</protein>
<dbReference type="AlphaFoldDB" id="A0A5B7CKM0"/>
<evidence type="ECO:0000313" key="3">
    <source>
        <dbReference type="Proteomes" id="UP000324222"/>
    </source>
</evidence>
<sequence length="155" mass="16665">MGLGATMGKSQCTFYVSHATATLLNNPPPSRHHGLHNNENPGMKWSKLSQPENKTTSIYAMLSPISSIASRLPFPFTPAPHDHIVAAPQTFQSANPNIKQPVPLRTSFSQTAGSLSSIPSPSTLPASPIHHSSLHTALSYQPSHQRSFSPLPPQT</sequence>
<feature type="region of interest" description="Disordered" evidence="1">
    <location>
        <begin position="25"/>
        <end position="50"/>
    </location>
</feature>
<dbReference type="Proteomes" id="UP000324222">
    <property type="component" value="Unassembled WGS sequence"/>
</dbReference>
<gene>
    <name evidence="2" type="ORF">E2C01_001513</name>
</gene>
<evidence type="ECO:0000256" key="1">
    <source>
        <dbReference type="SAM" id="MobiDB-lite"/>
    </source>
</evidence>
<comment type="caution">
    <text evidence="2">The sequence shown here is derived from an EMBL/GenBank/DDBJ whole genome shotgun (WGS) entry which is preliminary data.</text>
</comment>
<keyword evidence="3" id="KW-1185">Reference proteome</keyword>
<feature type="region of interest" description="Disordered" evidence="1">
    <location>
        <begin position="90"/>
        <end position="155"/>
    </location>
</feature>
<feature type="compositionally biased region" description="Low complexity" evidence="1">
    <location>
        <begin position="111"/>
        <end position="129"/>
    </location>
</feature>